<dbReference type="Gene3D" id="1.10.8.870">
    <property type="entry name" value="Alpha-glycerophosphate oxidase, cap domain"/>
    <property type="match status" value="1"/>
</dbReference>
<evidence type="ECO:0000256" key="3">
    <source>
        <dbReference type="ARBA" id="ARBA00022630"/>
    </source>
</evidence>
<dbReference type="GO" id="GO:0004368">
    <property type="term" value="F:glycerol-3-phosphate dehydrogenase (quinone) activity"/>
    <property type="evidence" value="ECO:0007669"/>
    <property type="project" value="UniProtKB-EC"/>
</dbReference>
<organism evidence="9 10">
    <name type="scientific">Thalassospira profundimaris</name>
    <dbReference type="NCBI Taxonomy" id="502049"/>
    <lineage>
        <taxon>Bacteria</taxon>
        <taxon>Pseudomonadati</taxon>
        <taxon>Pseudomonadota</taxon>
        <taxon>Alphaproteobacteria</taxon>
        <taxon>Rhodospirillales</taxon>
        <taxon>Thalassospiraceae</taxon>
        <taxon>Thalassospira</taxon>
    </lineage>
</organism>
<evidence type="ECO:0000256" key="2">
    <source>
        <dbReference type="ARBA" id="ARBA00007330"/>
    </source>
</evidence>
<dbReference type="InterPro" id="IPR000447">
    <property type="entry name" value="G3P_DH_FAD-dep"/>
</dbReference>
<dbReference type="AlphaFoldDB" id="A0A367W2N6"/>
<keyword evidence="3 6" id="KW-0285">Flavoprotein</keyword>
<protein>
    <recommendedName>
        <fullName evidence="6">Glycerol-3-phosphate dehydrogenase</fullName>
        <ecNumber evidence="6">1.1.5.3</ecNumber>
    </recommendedName>
</protein>
<dbReference type="PROSITE" id="PS00978">
    <property type="entry name" value="FAD_G3PDH_2"/>
    <property type="match status" value="1"/>
</dbReference>
<dbReference type="PANTHER" id="PTHR11985:SF15">
    <property type="entry name" value="GLYCEROL-3-PHOSPHATE DEHYDROGENASE, MITOCHONDRIAL"/>
    <property type="match status" value="1"/>
</dbReference>
<evidence type="ECO:0000259" key="8">
    <source>
        <dbReference type="Pfam" id="PF16901"/>
    </source>
</evidence>
<name>A0A367W2N6_9PROT</name>
<dbReference type="InterPro" id="IPR036188">
    <property type="entry name" value="FAD/NAD-bd_sf"/>
</dbReference>
<feature type="domain" description="Alpha-glycerophosphate oxidase C-terminal" evidence="8">
    <location>
        <begin position="386"/>
        <end position="491"/>
    </location>
</feature>
<evidence type="ECO:0000313" key="9">
    <source>
        <dbReference type="EMBL" id="RCK34657.1"/>
    </source>
</evidence>
<dbReference type="GO" id="GO:0046168">
    <property type="term" value="P:glycerol-3-phosphate catabolic process"/>
    <property type="evidence" value="ECO:0007669"/>
    <property type="project" value="TreeGrafter"/>
</dbReference>
<dbReference type="Proteomes" id="UP000253226">
    <property type="component" value="Unassembled WGS sequence"/>
</dbReference>
<comment type="cofactor">
    <cofactor evidence="1 6">
        <name>FAD</name>
        <dbReference type="ChEBI" id="CHEBI:57692"/>
    </cofactor>
</comment>
<evidence type="ECO:0000256" key="4">
    <source>
        <dbReference type="ARBA" id="ARBA00022827"/>
    </source>
</evidence>
<dbReference type="NCBIfam" id="NF008899">
    <property type="entry name" value="PRK12266.1"/>
    <property type="match status" value="1"/>
</dbReference>
<dbReference type="SUPFAM" id="SSF51905">
    <property type="entry name" value="FAD/NAD(P)-binding domain"/>
    <property type="match status" value="1"/>
</dbReference>
<dbReference type="Pfam" id="PF01266">
    <property type="entry name" value="DAO"/>
    <property type="match status" value="1"/>
</dbReference>
<dbReference type="InterPro" id="IPR031656">
    <property type="entry name" value="DAO_C"/>
</dbReference>
<dbReference type="Gene3D" id="6.10.250.1890">
    <property type="match status" value="1"/>
</dbReference>
<evidence type="ECO:0000256" key="6">
    <source>
        <dbReference type="RuleBase" id="RU361217"/>
    </source>
</evidence>
<evidence type="ECO:0000256" key="1">
    <source>
        <dbReference type="ARBA" id="ARBA00001974"/>
    </source>
</evidence>
<keyword evidence="5 6" id="KW-0560">Oxidoreductase</keyword>
<dbReference type="Gene3D" id="3.50.50.60">
    <property type="entry name" value="FAD/NAD(P)-binding domain"/>
    <property type="match status" value="1"/>
</dbReference>
<dbReference type="NCBIfam" id="NF009906">
    <property type="entry name" value="PRK13369.1"/>
    <property type="match status" value="1"/>
</dbReference>
<sequence>MNSTYDLLVVGGGINGTGIARDAAGRGLSVLLVEQRDLASATSSSSTKLIHGGLRYLEHYEFRLVREALQEREVLLAAAPHIIWPLTFVLPHHKGLRPQWMLRAGLFLYDHLAKRKRLPGSKALNLPGSPEGNPLKPQFTRAFSYSDCWVDDARLVVLNAQDAQARGAEIRTRTRCANLVRKDDHWDAELIQADGSSRTVKARAVVNAAGPWVTKMVENAGLGDKAAGLRLVKGSHIIVPRIHDHDHCYIFQNDDGRIAFAIPYQGKYSLIGTTDVPYDGDPAKVRISDQEVDYLLDLVNGYLAKPLTRDDVVWDYSGVRPLYDDKNANASAVTRDYVFDLDTGTTGNAPAILSIYGGKITTYRRLAEHAMQKLSPVLGNSAPDWTAKATLPGGDMADGDFERFIGELRSRFDWVPTILLERLARCYGTASLTILDNAKSVAELGQEVAPNLYEAELQYLVTHEWACDADDVLWRRTKLGLGMAQDQIDAVHQWFFNQARLGQAAQ</sequence>
<feature type="domain" description="FAD dependent oxidoreductase" evidence="7">
    <location>
        <begin position="6"/>
        <end position="332"/>
    </location>
</feature>
<keyword evidence="4" id="KW-0274">FAD</keyword>
<dbReference type="PROSITE" id="PS00977">
    <property type="entry name" value="FAD_G3PDH_1"/>
    <property type="match status" value="1"/>
</dbReference>
<evidence type="ECO:0000313" key="10">
    <source>
        <dbReference type="Proteomes" id="UP000253226"/>
    </source>
</evidence>
<proteinExistence type="inferred from homology"/>
<comment type="catalytic activity">
    <reaction evidence="6">
        <text>a quinone + sn-glycerol 3-phosphate = dihydroxyacetone phosphate + a quinol</text>
        <dbReference type="Rhea" id="RHEA:18977"/>
        <dbReference type="ChEBI" id="CHEBI:24646"/>
        <dbReference type="ChEBI" id="CHEBI:57597"/>
        <dbReference type="ChEBI" id="CHEBI:57642"/>
        <dbReference type="ChEBI" id="CHEBI:132124"/>
        <dbReference type="EC" id="1.1.5.3"/>
    </reaction>
</comment>
<evidence type="ECO:0000256" key="5">
    <source>
        <dbReference type="ARBA" id="ARBA00023002"/>
    </source>
</evidence>
<dbReference type="PANTHER" id="PTHR11985">
    <property type="entry name" value="GLYCEROL-3-PHOSPHATE DEHYDROGENASE"/>
    <property type="match status" value="1"/>
</dbReference>
<accession>A0A367W2N6</accession>
<dbReference type="RefSeq" id="WP_114103193.1">
    <property type="nucleotide sequence ID" value="NZ_JPWF01000010.1"/>
</dbReference>
<dbReference type="InterPro" id="IPR006076">
    <property type="entry name" value="FAD-dep_OxRdtase"/>
</dbReference>
<dbReference type="Pfam" id="PF16901">
    <property type="entry name" value="DAO_C"/>
    <property type="match status" value="1"/>
</dbReference>
<dbReference type="Gene3D" id="3.30.9.10">
    <property type="entry name" value="D-Amino Acid Oxidase, subunit A, domain 2"/>
    <property type="match status" value="1"/>
</dbReference>
<comment type="similarity">
    <text evidence="2 6">Belongs to the FAD-dependent glycerol-3-phosphate dehydrogenase family.</text>
</comment>
<dbReference type="EC" id="1.1.5.3" evidence="6"/>
<dbReference type="EMBL" id="JPWF01000010">
    <property type="protein sequence ID" value="RCK34657.1"/>
    <property type="molecule type" value="Genomic_DNA"/>
</dbReference>
<dbReference type="InterPro" id="IPR038299">
    <property type="entry name" value="DAO_C_sf"/>
</dbReference>
<dbReference type="GO" id="GO:0009331">
    <property type="term" value="C:glycerol-3-phosphate dehydrogenase (FAD) complex"/>
    <property type="evidence" value="ECO:0007669"/>
    <property type="project" value="UniProtKB-UniRule"/>
</dbReference>
<evidence type="ECO:0000259" key="7">
    <source>
        <dbReference type="Pfam" id="PF01266"/>
    </source>
</evidence>
<gene>
    <name evidence="9" type="ORF">TH19_15590</name>
</gene>
<dbReference type="PRINTS" id="PR01001">
    <property type="entry name" value="FADG3PDH"/>
</dbReference>
<comment type="caution">
    <text evidence="9">The sequence shown here is derived from an EMBL/GenBank/DDBJ whole genome shotgun (WGS) entry which is preliminary data.</text>
</comment>
<reference evidence="9 10" key="1">
    <citation type="submission" date="2014-07" db="EMBL/GenBank/DDBJ databases">
        <title>Draft genome sequence of Thalassospira profundimaris 35.</title>
        <authorList>
            <person name="Lai Q."/>
            <person name="Shao Z."/>
        </authorList>
    </citation>
    <scope>NUCLEOTIDE SEQUENCE [LARGE SCALE GENOMIC DNA]</scope>
    <source>
        <strain evidence="9 10">35</strain>
    </source>
</reference>
<dbReference type="OrthoDB" id="9766796at2"/>